<evidence type="ECO:0000313" key="1">
    <source>
        <dbReference type="EMBL" id="DAF45058.1"/>
    </source>
</evidence>
<proteinExistence type="predicted"/>
<protein>
    <submittedName>
        <fullName evidence="1">Uncharacterized protein</fullName>
    </submittedName>
</protein>
<name>A0A8S5S303_9CAUD</name>
<organism evidence="1">
    <name type="scientific">Siphoviridae sp. ctCIv11</name>
    <dbReference type="NCBI Taxonomy" id="2827806"/>
    <lineage>
        <taxon>Viruses</taxon>
        <taxon>Duplodnaviria</taxon>
        <taxon>Heunggongvirae</taxon>
        <taxon>Uroviricota</taxon>
        <taxon>Caudoviricetes</taxon>
    </lineage>
</organism>
<accession>A0A8S5S303</accession>
<sequence>MDCRSFLLSKYRRKEIVLLMNFIFSTINKKKKIKQFCFGTLDNYADLICGIIYKCAIETNKKYDVPMNKTVDYMLSKINSIDIED</sequence>
<reference evidence="1" key="1">
    <citation type="journal article" date="2021" name="Proc. Natl. Acad. Sci. U.S.A.">
        <title>A Catalog of Tens of Thousands of Viruses from Human Metagenomes Reveals Hidden Associations with Chronic Diseases.</title>
        <authorList>
            <person name="Tisza M.J."/>
            <person name="Buck C.B."/>
        </authorList>
    </citation>
    <scope>NUCLEOTIDE SEQUENCE</scope>
    <source>
        <strain evidence="1">CtCIv11</strain>
    </source>
</reference>
<dbReference type="EMBL" id="BK032513">
    <property type="protein sequence ID" value="DAF45058.1"/>
    <property type="molecule type" value="Genomic_DNA"/>
</dbReference>